<protein>
    <submittedName>
        <fullName evidence="2">Glutathione synthase/RimK-type ligase-like ATP-grasp enzyme</fullName>
    </submittedName>
</protein>
<organism evidence="2 3">
    <name type="scientific">Pedococcus badiiscoriae</name>
    <dbReference type="NCBI Taxonomy" id="642776"/>
    <lineage>
        <taxon>Bacteria</taxon>
        <taxon>Bacillati</taxon>
        <taxon>Actinomycetota</taxon>
        <taxon>Actinomycetes</taxon>
        <taxon>Micrococcales</taxon>
        <taxon>Intrasporangiaceae</taxon>
        <taxon>Pedococcus</taxon>
    </lineage>
</organism>
<evidence type="ECO:0000313" key="2">
    <source>
        <dbReference type="EMBL" id="NYG05647.1"/>
    </source>
</evidence>
<evidence type="ECO:0000313" key="3">
    <source>
        <dbReference type="Proteomes" id="UP000573599"/>
    </source>
</evidence>
<accession>A0A852W8W5</accession>
<dbReference type="PANTHER" id="PTHR39217:SF1">
    <property type="entry name" value="GLUTATHIONE SYNTHETASE"/>
    <property type="match status" value="1"/>
</dbReference>
<dbReference type="InterPro" id="IPR053191">
    <property type="entry name" value="DcsG_Biosynth_Enzyme"/>
</dbReference>
<dbReference type="InterPro" id="IPR004218">
    <property type="entry name" value="GSHS_ATP-bd"/>
</dbReference>
<proteinExistence type="predicted"/>
<evidence type="ECO:0000259" key="1">
    <source>
        <dbReference type="Pfam" id="PF02955"/>
    </source>
</evidence>
<feature type="domain" description="Prokaryotic glutathione synthetase ATP-binding" evidence="1">
    <location>
        <begin position="127"/>
        <end position="246"/>
    </location>
</feature>
<reference evidence="2 3" key="1">
    <citation type="submission" date="2020-07" db="EMBL/GenBank/DDBJ databases">
        <title>Sequencing the genomes of 1000 actinobacteria strains.</title>
        <authorList>
            <person name="Klenk H.-P."/>
        </authorList>
    </citation>
    <scope>NUCLEOTIDE SEQUENCE [LARGE SCALE GENOMIC DNA]</scope>
    <source>
        <strain evidence="2 3">DSM 23987</strain>
    </source>
</reference>
<dbReference type="PANTHER" id="PTHR39217">
    <property type="match status" value="1"/>
</dbReference>
<dbReference type="Pfam" id="PF02955">
    <property type="entry name" value="GSH-S_ATP"/>
    <property type="match status" value="1"/>
</dbReference>
<gene>
    <name evidence="2" type="ORF">BJ986_000134</name>
</gene>
<dbReference type="AlphaFoldDB" id="A0A852W8W5"/>
<sequence>MTKPRIALCTWSDPSYLDPEPPQIADALRALDVDAEVVVWHSDLDWATFDLVVIRSTWDYFDRLEEFLQWAEHVDSVARIVNSPKIIRWNSHKGYLAELGEAGIPVLPGLALAQGATHPVDQMLATGWGDVVIKPAVDGGARGALRTAASSDEAAEHLTRLVEAGDTIVQPFAPSVEQGETSLFFFGGGFSHAVRKVPKAGDYRVQALHGGSEEVHVPTPAELDVATRAMALAPDDLVYARVDLIDVDGQPTLMELELIEPDLFLRMAPGSAERFAAAVAAVAAEVSTDSM</sequence>
<dbReference type="EMBL" id="JACCAB010000001">
    <property type="protein sequence ID" value="NYG05647.1"/>
    <property type="molecule type" value="Genomic_DNA"/>
</dbReference>
<dbReference type="Gene3D" id="3.30.470.20">
    <property type="entry name" value="ATP-grasp fold, B domain"/>
    <property type="match status" value="1"/>
</dbReference>
<dbReference type="RefSeq" id="WP_179420242.1">
    <property type="nucleotide sequence ID" value="NZ_JACCAB010000001.1"/>
</dbReference>
<dbReference type="SUPFAM" id="SSF56059">
    <property type="entry name" value="Glutathione synthetase ATP-binding domain-like"/>
    <property type="match status" value="1"/>
</dbReference>
<dbReference type="GO" id="GO:0005524">
    <property type="term" value="F:ATP binding"/>
    <property type="evidence" value="ECO:0007669"/>
    <property type="project" value="InterPro"/>
</dbReference>
<keyword evidence="3" id="KW-1185">Reference proteome</keyword>
<comment type="caution">
    <text evidence="2">The sequence shown here is derived from an EMBL/GenBank/DDBJ whole genome shotgun (WGS) entry which is preliminary data.</text>
</comment>
<keyword evidence="2" id="KW-0436">Ligase</keyword>
<name>A0A852W8W5_9MICO</name>
<dbReference type="GO" id="GO:0004363">
    <property type="term" value="F:glutathione synthase activity"/>
    <property type="evidence" value="ECO:0007669"/>
    <property type="project" value="InterPro"/>
</dbReference>
<dbReference type="Proteomes" id="UP000573599">
    <property type="component" value="Unassembled WGS sequence"/>
</dbReference>